<reference evidence="3" key="1">
    <citation type="submission" date="2022-10" db="EMBL/GenBank/DDBJ databases">
        <title>Genome assembly of Pristionchus species.</title>
        <authorList>
            <person name="Yoshida K."/>
            <person name="Sommer R.J."/>
        </authorList>
    </citation>
    <scope>NUCLEOTIDE SEQUENCE [LARGE SCALE GENOMIC DNA]</scope>
    <source>
        <strain evidence="3">RS5460</strain>
    </source>
</reference>
<organism evidence="2 3">
    <name type="scientific">Pristionchus mayeri</name>
    <dbReference type="NCBI Taxonomy" id="1317129"/>
    <lineage>
        <taxon>Eukaryota</taxon>
        <taxon>Metazoa</taxon>
        <taxon>Ecdysozoa</taxon>
        <taxon>Nematoda</taxon>
        <taxon>Chromadorea</taxon>
        <taxon>Rhabditida</taxon>
        <taxon>Rhabditina</taxon>
        <taxon>Diplogasteromorpha</taxon>
        <taxon>Diplogasteroidea</taxon>
        <taxon>Neodiplogasteridae</taxon>
        <taxon>Pristionchus</taxon>
    </lineage>
</organism>
<proteinExistence type="predicted"/>
<feature type="signal peptide" evidence="1">
    <location>
        <begin position="1"/>
        <end position="28"/>
    </location>
</feature>
<evidence type="ECO:0000256" key="1">
    <source>
        <dbReference type="SAM" id="SignalP"/>
    </source>
</evidence>
<evidence type="ECO:0000313" key="2">
    <source>
        <dbReference type="EMBL" id="GMR51274.1"/>
    </source>
</evidence>
<comment type="caution">
    <text evidence="2">The sequence shown here is derived from an EMBL/GenBank/DDBJ whole genome shotgun (WGS) entry which is preliminary data.</text>
</comment>
<feature type="chain" id="PRO_5042918046" evidence="1">
    <location>
        <begin position="29"/>
        <end position="146"/>
    </location>
</feature>
<name>A0AAN5CVB5_9BILA</name>
<gene>
    <name evidence="2" type="ORF">PMAYCL1PPCAC_21469</name>
</gene>
<dbReference type="EMBL" id="BTRK01000005">
    <property type="protein sequence ID" value="GMR51274.1"/>
    <property type="molecule type" value="Genomic_DNA"/>
</dbReference>
<dbReference type="AlphaFoldDB" id="A0AAN5CVB5"/>
<accession>A0AAN5CVB5</accession>
<evidence type="ECO:0000313" key="3">
    <source>
        <dbReference type="Proteomes" id="UP001328107"/>
    </source>
</evidence>
<dbReference type="Proteomes" id="UP001328107">
    <property type="component" value="Unassembled WGS sequence"/>
</dbReference>
<keyword evidence="3" id="KW-1185">Reference proteome</keyword>
<keyword evidence="1" id="KW-0732">Signal</keyword>
<protein>
    <submittedName>
        <fullName evidence="2">Uncharacterized protein</fullName>
    </submittedName>
</protein>
<feature type="non-terminal residue" evidence="2">
    <location>
        <position position="1"/>
    </location>
</feature>
<sequence length="146" mass="16753">IQLSQMHAFFLFLTSLVVPLLLPSLLSSLFVQAHLSDIHDKPITLKVKNGEPLSINMHTPTNIWHRKFKDGRPKQFVDACDHFIDVCERWRSGLLGSYVHDQWVSVAKDGTLDMPVVSPADSAQYYTHYMARDGVHHYTYFDVIVE</sequence>